<dbReference type="AlphaFoldDB" id="A0AAV4M0X6"/>
<reference evidence="1 2" key="1">
    <citation type="submission" date="2021-06" db="EMBL/GenBank/DDBJ databases">
        <title>Genome sequence of Babesia caballi.</title>
        <authorList>
            <person name="Yamagishi J."/>
            <person name="Kidaka T."/>
            <person name="Ochi A."/>
        </authorList>
    </citation>
    <scope>NUCLEOTIDE SEQUENCE [LARGE SCALE GENOMIC DNA]</scope>
    <source>
        <strain evidence="1">USDA-D6B2</strain>
    </source>
</reference>
<comment type="caution">
    <text evidence="1">The sequence shown here is derived from an EMBL/GenBank/DDBJ whole genome shotgun (WGS) entry which is preliminary data.</text>
</comment>
<name>A0AAV4M0X6_BABCB</name>
<keyword evidence="1" id="KW-0547">Nucleotide-binding</keyword>
<sequence length="162" mass="17008">MADGIAVADAVVLDVGAVATQKVENLVALRVRAGDLEPHLRSGNLVGIQLLQRAGQRVPRLGVDGDLAEDGDDILEGGLELLVALLLADLNLPLVEDLLAYGVNLLGAKRLQQLVVLRQLPLGNAGEDVGALQDLLDVSFDTCAAFVTHRQVACCKTNLNAS</sequence>
<accession>A0AAV4M0X6</accession>
<protein>
    <submittedName>
        <fullName evidence="1">Phosphate ABC transporter ATP-binding protein</fullName>
    </submittedName>
</protein>
<evidence type="ECO:0000313" key="2">
    <source>
        <dbReference type="Proteomes" id="UP001497744"/>
    </source>
</evidence>
<organism evidence="1 2">
    <name type="scientific">Babesia caballi</name>
    <dbReference type="NCBI Taxonomy" id="5871"/>
    <lineage>
        <taxon>Eukaryota</taxon>
        <taxon>Sar</taxon>
        <taxon>Alveolata</taxon>
        <taxon>Apicomplexa</taxon>
        <taxon>Aconoidasida</taxon>
        <taxon>Piroplasmida</taxon>
        <taxon>Babesiidae</taxon>
        <taxon>Babesia</taxon>
    </lineage>
</organism>
<evidence type="ECO:0000313" key="1">
    <source>
        <dbReference type="EMBL" id="GIX66106.1"/>
    </source>
</evidence>
<keyword evidence="1" id="KW-0067">ATP-binding</keyword>
<dbReference type="RefSeq" id="XP_067718175.1">
    <property type="nucleotide sequence ID" value="XM_067862074.1"/>
</dbReference>
<keyword evidence="2" id="KW-1185">Reference proteome</keyword>
<dbReference type="EMBL" id="BPLF01000006">
    <property type="protein sequence ID" value="GIX66106.1"/>
    <property type="molecule type" value="Genomic_DNA"/>
</dbReference>
<dbReference type="GeneID" id="94197587"/>
<gene>
    <name evidence="1" type="ORF">BcabD6B2_55420</name>
</gene>
<proteinExistence type="predicted"/>
<dbReference type="Proteomes" id="UP001497744">
    <property type="component" value="Unassembled WGS sequence"/>
</dbReference>
<dbReference type="GO" id="GO:0005524">
    <property type="term" value="F:ATP binding"/>
    <property type="evidence" value="ECO:0007669"/>
    <property type="project" value="UniProtKB-KW"/>
</dbReference>